<name>A0ABD5FQ88_ENTCA</name>
<reference evidence="2 3" key="1">
    <citation type="submission" date="2023-03" db="EMBL/GenBank/DDBJ databases">
        <authorList>
            <person name="Shen W."/>
            <person name="Cai J."/>
        </authorList>
    </citation>
    <scope>NUCLEOTIDE SEQUENCE [LARGE SCALE GENOMIC DNA]</scope>
    <source>
        <strain evidence="2 3">B516</strain>
    </source>
</reference>
<evidence type="ECO:0000313" key="3">
    <source>
        <dbReference type="Proteomes" id="UP001253851"/>
    </source>
</evidence>
<dbReference type="SUPFAM" id="SSF52218">
    <property type="entry name" value="Flavoproteins"/>
    <property type="match status" value="1"/>
</dbReference>
<dbReference type="InterPro" id="IPR029039">
    <property type="entry name" value="Flavoprotein-like_sf"/>
</dbReference>
<dbReference type="Proteomes" id="UP001253851">
    <property type="component" value="Unassembled WGS sequence"/>
</dbReference>
<dbReference type="PANTHER" id="PTHR39201">
    <property type="entry name" value="EXPORTED PROTEIN-RELATED"/>
    <property type="match status" value="1"/>
</dbReference>
<dbReference type="InterPro" id="IPR008254">
    <property type="entry name" value="Flavodoxin/NO_synth"/>
</dbReference>
<dbReference type="PANTHER" id="PTHR39201:SF1">
    <property type="entry name" value="FLAVODOXIN-LIKE DOMAIN-CONTAINING PROTEIN"/>
    <property type="match status" value="1"/>
</dbReference>
<dbReference type="EMBL" id="JARQDZ010000015">
    <property type="protein sequence ID" value="MDT2984204.1"/>
    <property type="molecule type" value="Genomic_DNA"/>
</dbReference>
<accession>A0ABD5FQ88</accession>
<feature type="domain" description="Flavodoxin-like" evidence="1">
    <location>
        <begin position="25"/>
        <end position="166"/>
    </location>
</feature>
<proteinExistence type="predicted"/>
<dbReference type="GO" id="GO:0016651">
    <property type="term" value="F:oxidoreductase activity, acting on NAD(P)H"/>
    <property type="evidence" value="ECO:0007669"/>
    <property type="project" value="UniProtKB-ARBA"/>
</dbReference>
<evidence type="ECO:0000259" key="1">
    <source>
        <dbReference type="Pfam" id="PF12682"/>
    </source>
</evidence>
<dbReference type="Gene3D" id="3.40.50.360">
    <property type="match status" value="1"/>
</dbReference>
<comment type="caution">
    <text evidence="2">The sequence shown here is derived from an EMBL/GenBank/DDBJ whole genome shotgun (WGS) entry which is preliminary data.</text>
</comment>
<evidence type="ECO:0000313" key="2">
    <source>
        <dbReference type="EMBL" id="MDT2984204.1"/>
    </source>
</evidence>
<protein>
    <submittedName>
        <fullName evidence="2">Flavodoxin</fullName>
    </submittedName>
</protein>
<dbReference type="RefSeq" id="WP_311957785.1">
    <property type="nucleotide sequence ID" value="NZ_JARQDZ010000015.1"/>
</dbReference>
<gene>
    <name evidence="2" type="ORF">P7I34_16220</name>
</gene>
<organism evidence="2 3">
    <name type="scientific">Enterococcus casseliflavus</name>
    <name type="common">Enterococcus flavescens</name>
    <dbReference type="NCBI Taxonomy" id="37734"/>
    <lineage>
        <taxon>Bacteria</taxon>
        <taxon>Bacillati</taxon>
        <taxon>Bacillota</taxon>
        <taxon>Bacilli</taxon>
        <taxon>Lactobacillales</taxon>
        <taxon>Enterococcaceae</taxon>
        <taxon>Enterococcus</taxon>
    </lineage>
</organism>
<dbReference type="AlphaFoldDB" id="A0ABD5FQ88"/>
<sequence>MAAILVCSRAGENLIEGQLKKLGIGNTQILAEKLSEQLQCPLYTLDPVEPYPESYRAMVEHAKKEKAANDFPRYQTVPSAFFKERILFVGFPNWWGTYPMIVASFLKDHHFDGKIIFPFCTHEGSGFGNSLEDFKKTCPEALIYPGLGIRGSRVNKADTAIQNWVSQHFITIEEGVDRYGKETNCRKRKSRDICAEICAIK</sequence>
<dbReference type="Pfam" id="PF12682">
    <property type="entry name" value="Flavodoxin_4"/>
    <property type="match status" value="1"/>
</dbReference>